<gene>
    <name evidence="3" type="ORF">Pcinc_044035</name>
</gene>
<proteinExistence type="predicted"/>
<feature type="region of interest" description="Disordered" evidence="1">
    <location>
        <begin position="214"/>
        <end position="234"/>
    </location>
</feature>
<keyword evidence="2" id="KW-0812">Transmembrane</keyword>
<feature type="transmembrane region" description="Helical" evidence="2">
    <location>
        <begin position="181"/>
        <end position="203"/>
    </location>
</feature>
<evidence type="ECO:0000256" key="1">
    <source>
        <dbReference type="SAM" id="MobiDB-lite"/>
    </source>
</evidence>
<keyword evidence="4" id="KW-1185">Reference proteome</keyword>
<reference evidence="3" key="1">
    <citation type="submission" date="2023-10" db="EMBL/GenBank/DDBJ databases">
        <title>Genome assemblies of two species of porcelain crab, Petrolisthes cinctipes and Petrolisthes manimaculis (Anomura: Porcellanidae).</title>
        <authorList>
            <person name="Angst P."/>
        </authorList>
    </citation>
    <scope>NUCLEOTIDE SEQUENCE</scope>
    <source>
        <strain evidence="3">PB745_01</strain>
        <tissue evidence="3">Gill</tissue>
    </source>
</reference>
<organism evidence="3 4">
    <name type="scientific">Petrolisthes cinctipes</name>
    <name type="common">Flat porcelain crab</name>
    <dbReference type="NCBI Taxonomy" id="88211"/>
    <lineage>
        <taxon>Eukaryota</taxon>
        <taxon>Metazoa</taxon>
        <taxon>Ecdysozoa</taxon>
        <taxon>Arthropoda</taxon>
        <taxon>Crustacea</taxon>
        <taxon>Multicrustacea</taxon>
        <taxon>Malacostraca</taxon>
        <taxon>Eumalacostraca</taxon>
        <taxon>Eucarida</taxon>
        <taxon>Decapoda</taxon>
        <taxon>Pleocyemata</taxon>
        <taxon>Anomura</taxon>
        <taxon>Galatheoidea</taxon>
        <taxon>Porcellanidae</taxon>
        <taxon>Petrolisthes</taxon>
    </lineage>
</organism>
<keyword evidence="2" id="KW-1133">Transmembrane helix</keyword>
<evidence type="ECO:0000313" key="3">
    <source>
        <dbReference type="EMBL" id="KAK3849197.1"/>
    </source>
</evidence>
<sequence>MGDAAEEMMMMVMVVMKENEDGKEKGQTNKTYEMVQQQKTSREVEGWMGIHHSAAFVSTRPHSSIHQHLASPSTSQSQEVSTQEACLPLHHHLHNYSPSAEHTPPSHHSSWDKGQDFHHYLLAYFDRTYPGLSPTPLQHTHTHTHTGHFFYRYSIMDNQGTSQSNSDLSDSDNGSSVGTSVGIGVGVGLLLLLLLASVFYNLYLRLRLKCPAQQPGEGGGAEGNGVFTSESGHYRGNITETTQIVSRSRSPGPYVADNQAIRVTPSRVLEKKKSNTSTVSQISSITPSNPNGRKVSNVSTRPMTPSQLPGKDQNLSPSASTLNTENIYVNVAQESTHYVNITGAQALPQDYEDDQNIYEDIS</sequence>
<accession>A0AAE1BFF4</accession>
<name>A0AAE1BFF4_PETCI</name>
<comment type="caution">
    <text evidence="3">The sequence shown here is derived from an EMBL/GenBank/DDBJ whole genome shotgun (WGS) entry which is preliminary data.</text>
</comment>
<protein>
    <submittedName>
        <fullName evidence="3">Uncharacterized protein</fullName>
    </submittedName>
</protein>
<dbReference type="AlphaFoldDB" id="A0AAE1BFF4"/>
<dbReference type="EMBL" id="JAWQEG010009070">
    <property type="protein sequence ID" value="KAK3849197.1"/>
    <property type="molecule type" value="Genomic_DNA"/>
</dbReference>
<keyword evidence="2" id="KW-0472">Membrane</keyword>
<feature type="region of interest" description="Disordered" evidence="1">
    <location>
        <begin position="270"/>
        <end position="319"/>
    </location>
</feature>
<evidence type="ECO:0000256" key="2">
    <source>
        <dbReference type="SAM" id="Phobius"/>
    </source>
</evidence>
<dbReference type="Proteomes" id="UP001286313">
    <property type="component" value="Unassembled WGS sequence"/>
</dbReference>
<feature type="compositionally biased region" description="Polar residues" evidence="1">
    <location>
        <begin position="275"/>
        <end position="319"/>
    </location>
</feature>
<evidence type="ECO:0000313" key="4">
    <source>
        <dbReference type="Proteomes" id="UP001286313"/>
    </source>
</evidence>